<dbReference type="InterPro" id="IPR036164">
    <property type="entry name" value="bL21-like_sf"/>
</dbReference>
<comment type="subunit">
    <text evidence="4">Part of the 50S ribosomal subunit. Contacts protein L20.</text>
</comment>
<dbReference type="SUPFAM" id="SSF141091">
    <property type="entry name" value="L21p-like"/>
    <property type="match status" value="1"/>
</dbReference>
<dbReference type="HAMAP" id="MF_01363">
    <property type="entry name" value="Ribosomal_bL21"/>
    <property type="match status" value="1"/>
</dbReference>
<sequence>MLFSPPARPPGSNPFSSTAMAYAVIKTGGKQYRVQEGDKIDVENLNLDEGTILEFAPLLIGEGSDIKVGTPVVDGSSVKATVVSNFRGPKGIAFKFKRRKGFHKTKGFRRALTKISIDSIA</sequence>
<evidence type="ECO:0000256" key="2">
    <source>
        <dbReference type="ARBA" id="ARBA00022980"/>
    </source>
</evidence>
<proteinExistence type="inferred from homology"/>
<keyword evidence="4 5" id="KW-0694">RNA-binding</keyword>
<evidence type="ECO:0000256" key="4">
    <source>
        <dbReference type="HAMAP-Rule" id="MF_01363"/>
    </source>
</evidence>
<dbReference type="Proteomes" id="UP001374893">
    <property type="component" value="Chromosome"/>
</dbReference>
<dbReference type="GO" id="GO:0005840">
    <property type="term" value="C:ribosome"/>
    <property type="evidence" value="ECO:0007669"/>
    <property type="project" value="UniProtKB-KW"/>
</dbReference>
<dbReference type="InterPro" id="IPR028909">
    <property type="entry name" value="bL21-like"/>
</dbReference>
<evidence type="ECO:0000256" key="5">
    <source>
        <dbReference type="RuleBase" id="RU000562"/>
    </source>
</evidence>
<evidence type="ECO:0000256" key="1">
    <source>
        <dbReference type="ARBA" id="ARBA00008563"/>
    </source>
</evidence>
<dbReference type="InterPro" id="IPR001787">
    <property type="entry name" value="Ribosomal_bL21"/>
</dbReference>
<keyword evidence="3 4" id="KW-0687">Ribonucleoprotein</keyword>
<dbReference type="PANTHER" id="PTHR21349:SF0">
    <property type="entry name" value="LARGE RIBOSOMAL SUBUNIT PROTEIN BL21M"/>
    <property type="match status" value="1"/>
</dbReference>
<dbReference type="EMBL" id="AP024702">
    <property type="protein sequence ID" value="BCX47698.1"/>
    <property type="molecule type" value="Genomic_DNA"/>
</dbReference>
<protein>
    <recommendedName>
        <fullName evidence="4">Large ribosomal subunit protein bL21</fullName>
    </recommendedName>
</protein>
<name>A0ABM7RBD8_9BACT</name>
<accession>A0ABM7RBD8</accession>
<reference evidence="6 7" key="1">
    <citation type="submission" date="2021-06" db="EMBL/GenBank/DDBJ databases">
        <title>Complete genome of Haloferula helveola possessing various polysaccharide degrading enzymes.</title>
        <authorList>
            <person name="Takami H."/>
            <person name="Huang C."/>
            <person name="Hamasaki K."/>
        </authorList>
    </citation>
    <scope>NUCLEOTIDE SEQUENCE [LARGE SCALE GENOMIC DNA]</scope>
    <source>
        <strain evidence="6 7">CN-1</strain>
    </source>
</reference>
<gene>
    <name evidence="4 6" type="primary">rplU</name>
    <name evidence="6" type="ORF">HAHE_16060</name>
</gene>
<comment type="similarity">
    <text evidence="1 4 5">Belongs to the bacterial ribosomal protein bL21 family.</text>
</comment>
<dbReference type="Pfam" id="PF00829">
    <property type="entry name" value="Ribosomal_L21p"/>
    <property type="match status" value="1"/>
</dbReference>
<keyword evidence="4 5" id="KW-0699">rRNA-binding</keyword>
<keyword evidence="2 4" id="KW-0689">Ribosomal protein</keyword>
<dbReference type="NCBIfam" id="TIGR00061">
    <property type="entry name" value="L21"/>
    <property type="match status" value="1"/>
</dbReference>
<keyword evidence="7" id="KW-1185">Reference proteome</keyword>
<evidence type="ECO:0000256" key="3">
    <source>
        <dbReference type="ARBA" id="ARBA00023274"/>
    </source>
</evidence>
<dbReference type="PANTHER" id="PTHR21349">
    <property type="entry name" value="50S RIBOSOMAL PROTEIN L21"/>
    <property type="match status" value="1"/>
</dbReference>
<comment type="function">
    <text evidence="4 5">This protein binds to 23S rRNA in the presence of protein L20.</text>
</comment>
<organism evidence="6 7">
    <name type="scientific">Haloferula helveola</name>
    <dbReference type="NCBI Taxonomy" id="490095"/>
    <lineage>
        <taxon>Bacteria</taxon>
        <taxon>Pseudomonadati</taxon>
        <taxon>Verrucomicrobiota</taxon>
        <taxon>Verrucomicrobiia</taxon>
        <taxon>Verrucomicrobiales</taxon>
        <taxon>Verrucomicrobiaceae</taxon>
        <taxon>Haloferula</taxon>
    </lineage>
</organism>
<evidence type="ECO:0000313" key="7">
    <source>
        <dbReference type="Proteomes" id="UP001374893"/>
    </source>
</evidence>
<evidence type="ECO:0000313" key="6">
    <source>
        <dbReference type="EMBL" id="BCX47698.1"/>
    </source>
</evidence>